<organism evidence="2 3">
    <name type="scientific">Arthrobacter alpinus</name>
    <dbReference type="NCBI Taxonomy" id="656366"/>
    <lineage>
        <taxon>Bacteria</taxon>
        <taxon>Bacillati</taxon>
        <taxon>Actinomycetota</taxon>
        <taxon>Actinomycetes</taxon>
        <taxon>Micrococcales</taxon>
        <taxon>Micrococcaceae</taxon>
        <taxon>Arthrobacter</taxon>
    </lineage>
</organism>
<dbReference type="AlphaFoldDB" id="A0A1H5KZE1"/>
<evidence type="ECO:0000313" key="2">
    <source>
        <dbReference type="EMBL" id="SEE70166.1"/>
    </source>
</evidence>
<evidence type="ECO:0000256" key="1">
    <source>
        <dbReference type="SAM" id="Phobius"/>
    </source>
</evidence>
<sequence>MPRPHSEIPSQRLAVAQAQNIATSKSQRSIWWTVGITIVGWAVLAYPMILLALLSLVVMTGSMDGTVTASGVALGIVGMLGSLAMLAFPVLLGLAVKVRRRRLWVPALLTGALTTAACIYVTVEWLIPLG</sequence>
<evidence type="ECO:0000313" key="3">
    <source>
        <dbReference type="Proteomes" id="UP000182725"/>
    </source>
</evidence>
<feature type="transmembrane region" description="Helical" evidence="1">
    <location>
        <begin position="103"/>
        <end position="127"/>
    </location>
</feature>
<feature type="transmembrane region" description="Helical" evidence="1">
    <location>
        <begin position="30"/>
        <end position="59"/>
    </location>
</feature>
<accession>A0A1H5KZE1</accession>
<dbReference type="RefSeq" id="WP_074711665.1">
    <property type="nucleotide sequence ID" value="NZ_FNTV01000001.1"/>
</dbReference>
<proteinExistence type="predicted"/>
<protein>
    <submittedName>
        <fullName evidence="2">Uncharacterized protein</fullName>
    </submittedName>
</protein>
<name>A0A1H5KZE1_9MICC</name>
<feature type="transmembrane region" description="Helical" evidence="1">
    <location>
        <begin position="71"/>
        <end position="96"/>
    </location>
</feature>
<keyword evidence="1" id="KW-0812">Transmembrane</keyword>
<reference evidence="2 3" key="1">
    <citation type="submission" date="2016-10" db="EMBL/GenBank/DDBJ databases">
        <authorList>
            <person name="de Groot N.N."/>
        </authorList>
    </citation>
    <scope>NUCLEOTIDE SEQUENCE [LARGE SCALE GENOMIC DNA]</scope>
    <source>
        <strain evidence="2 3">DSM 22274</strain>
    </source>
</reference>
<dbReference type="EMBL" id="FNTV01000001">
    <property type="protein sequence ID" value="SEE70166.1"/>
    <property type="molecule type" value="Genomic_DNA"/>
</dbReference>
<keyword evidence="1" id="KW-1133">Transmembrane helix</keyword>
<gene>
    <name evidence="2" type="ORF">SAMN04489740_2236</name>
</gene>
<keyword evidence="1" id="KW-0472">Membrane</keyword>
<dbReference type="Proteomes" id="UP000182725">
    <property type="component" value="Unassembled WGS sequence"/>
</dbReference>